<dbReference type="PANTHER" id="PTHR42282">
    <property type="entry name" value="PANTOATE KINASE-RELATED"/>
    <property type="match status" value="1"/>
</dbReference>
<dbReference type="RefSeq" id="WP_013254314.1">
    <property type="nucleotide sequence ID" value="NC_014364.1"/>
</dbReference>
<dbReference type="HAMAP" id="MF_02223">
    <property type="entry name" value="Pantoate_kinase"/>
    <property type="match status" value="1"/>
</dbReference>
<gene>
    <name evidence="3" type="ordered locus">Spirs_1723</name>
</gene>
<dbReference type="InterPro" id="IPR012043">
    <property type="entry name" value="PoK"/>
</dbReference>
<proteinExistence type="inferred from homology"/>
<dbReference type="PIRSF" id="PIRSF016896">
    <property type="entry name" value="GHMP_arc_MJ0969"/>
    <property type="match status" value="1"/>
</dbReference>
<dbReference type="EMBL" id="CP002116">
    <property type="protein sequence ID" value="ADK80850.1"/>
    <property type="molecule type" value="Genomic_DNA"/>
</dbReference>
<dbReference type="PANTHER" id="PTHR42282:SF1">
    <property type="entry name" value="PANTOATE KINASE"/>
    <property type="match status" value="1"/>
</dbReference>
<evidence type="ECO:0000313" key="3">
    <source>
        <dbReference type="EMBL" id="ADK80850.1"/>
    </source>
</evidence>
<evidence type="ECO:0000256" key="1">
    <source>
        <dbReference type="ARBA" id="ARBA00022777"/>
    </source>
</evidence>
<dbReference type="Pfam" id="PF00288">
    <property type="entry name" value="GHMP_kinases_N"/>
    <property type="match status" value="1"/>
</dbReference>
<evidence type="ECO:0000259" key="2">
    <source>
        <dbReference type="Pfam" id="PF00288"/>
    </source>
</evidence>
<dbReference type="STRING" id="573413.Spirs_1723"/>
<name>E1R685_SEDSS</name>
<dbReference type="eggNOG" id="COG1829">
    <property type="taxonomic scope" value="Bacteria"/>
</dbReference>
<dbReference type="KEGG" id="ssm:Spirs_1723"/>
<keyword evidence="1 3" id="KW-0808">Transferase</keyword>
<dbReference type="GO" id="GO:0005524">
    <property type="term" value="F:ATP binding"/>
    <property type="evidence" value="ECO:0007669"/>
    <property type="project" value="InterPro"/>
</dbReference>
<organism evidence="3 4">
    <name type="scientific">Sediminispirochaeta smaragdinae (strain DSM 11293 / JCM 15392 / SEBR 4228)</name>
    <name type="common">Spirochaeta smaragdinae</name>
    <dbReference type="NCBI Taxonomy" id="573413"/>
    <lineage>
        <taxon>Bacteria</taxon>
        <taxon>Pseudomonadati</taxon>
        <taxon>Spirochaetota</taxon>
        <taxon>Spirochaetia</taxon>
        <taxon>Spirochaetales</taxon>
        <taxon>Spirochaetaceae</taxon>
        <taxon>Sediminispirochaeta</taxon>
    </lineage>
</organism>
<protein>
    <submittedName>
        <fullName evidence="3">GHMP kinase</fullName>
    </submittedName>
</protein>
<sequence length="313" mass="33201">MITAKAFSPGHITGLFSIRDDEDSIDSKGSIGAGFSIARGVTTTVTLSSASQSGGDSAEEKTIYRSNGEERSDLVVSKRLIALFQDAALLKDVVIREISHSIEIPQGSGFGSSGAGALSLALALNRALGSPLSAEEAGTMAHRAEVLCKTGLGTVIGEFCGGVEIRRKPGAPGTGEVVSIPISGDLNLLFVVYRKISTSSALSDPDIRRRINDTGEKLIEDLLRTPTLEAFLWASRAFDERSGLITPEVRRLFDHFDAIGTPTAMLMFGNAAFALFPDRESAEAEAQALSRSEEKGYLFTTTSSKQGGCVIHE</sequence>
<feature type="domain" description="GHMP kinase N-terminal" evidence="2">
    <location>
        <begin position="97"/>
        <end position="147"/>
    </location>
</feature>
<reference evidence="3 4" key="1">
    <citation type="journal article" date="2010" name="Stand. Genomic Sci.">
        <title>Complete genome sequence of Spirochaeta smaragdinae type strain (SEBR 4228).</title>
        <authorList>
            <person name="Mavromatis K."/>
            <person name="Yasawong M."/>
            <person name="Chertkov O."/>
            <person name="Lapidus A."/>
            <person name="Lucas S."/>
            <person name="Nolan M."/>
            <person name="Del Rio T.G."/>
            <person name="Tice H."/>
            <person name="Cheng J.F."/>
            <person name="Pitluck S."/>
            <person name="Liolios K."/>
            <person name="Ivanova N."/>
            <person name="Tapia R."/>
            <person name="Han C."/>
            <person name="Bruce D."/>
            <person name="Goodwin L."/>
            <person name="Pati A."/>
            <person name="Chen A."/>
            <person name="Palaniappan K."/>
            <person name="Land M."/>
            <person name="Hauser L."/>
            <person name="Chang Y.J."/>
            <person name="Jeffries C.D."/>
            <person name="Detter J.C."/>
            <person name="Rohde M."/>
            <person name="Brambilla E."/>
            <person name="Spring S."/>
            <person name="Goker M."/>
            <person name="Sikorski J."/>
            <person name="Woyke T."/>
            <person name="Bristow J."/>
            <person name="Eisen J.A."/>
            <person name="Markowitz V."/>
            <person name="Hugenholtz P."/>
            <person name="Klenk H.P."/>
            <person name="Kyrpides N.C."/>
        </authorList>
    </citation>
    <scope>NUCLEOTIDE SEQUENCE [LARGE SCALE GENOMIC DNA]</scope>
    <source>
        <strain evidence="4">DSM 11293 / JCM 15392 / SEBR 4228</strain>
    </source>
</reference>
<dbReference type="SUPFAM" id="SSF54211">
    <property type="entry name" value="Ribosomal protein S5 domain 2-like"/>
    <property type="match status" value="1"/>
</dbReference>
<dbReference type="Gene3D" id="3.30.230.120">
    <property type="match status" value="1"/>
</dbReference>
<dbReference type="AlphaFoldDB" id="E1R685"/>
<dbReference type="Proteomes" id="UP000002318">
    <property type="component" value="Chromosome"/>
</dbReference>
<accession>E1R685</accession>
<dbReference type="GO" id="GO:0016301">
    <property type="term" value="F:kinase activity"/>
    <property type="evidence" value="ECO:0007669"/>
    <property type="project" value="UniProtKB-KW"/>
</dbReference>
<keyword evidence="1 3" id="KW-0418">Kinase</keyword>
<dbReference type="InterPro" id="IPR006204">
    <property type="entry name" value="GHMP_kinase_N_dom"/>
</dbReference>
<dbReference type="InterPro" id="IPR020568">
    <property type="entry name" value="Ribosomal_Su5_D2-typ_SF"/>
</dbReference>
<dbReference type="OrthoDB" id="367881at2"/>
<dbReference type="HOGENOM" id="CLU_081191_0_0_12"/>
<evidence type="ECO:0000313" key="4">
    <source>
        <dbReference type="Proteomes" id="UP000002318"/>
    </source>
</evidence>
<keyword evidence="4" id="KW-1185">Reference proteome</keyword>